<keyword evidence="2" id="KW-1185">Reference proteome</keyword>
<evidence type="ECO:0000313" key="2">
    <source>
        <dbReference type="Proteomes" id="UP000800235"/>
    </source>
</evidence>
<reference evidence="1" key="1">
    <citation type="journal article" date="2020" name="Stud. Mycol.">
        <title>101 Dothideomycetes genomes: a test case for predicting lifestyles and emergence of pathogens.</title>
        <authorList>
            <person name="Haridas S."/>
            <person name="Albert R."/>
            <person name="Binder M."/>
            <person name="Bloem J."/>
            <person name="Labutti K."/>
            <person name="Salamov A."/>
            <person name="Andreopoulos B."/>
            <person name="Baker S."/>
            <person name="Barry K."/>
            <person name="Bills G."/>
            <person name="Bluhm B."/>
            <person name="Cannon C."/>
            <person name="Castanera R."/>
            <person name="Culley D."/>
            <person name="Daum C."/>
            <person name="Ezra D."/>
            <person name="Gonzalez J."/>
            <person name="Henrissat B."/>
            <person name="Kuo A."/>
            <person name="Liang C."/>
            <person name="Lipzen A."/>
            <person name="Lutzoni F."/>
            <person name="Magnuson J."/>
            <person name="Mondo S."/>
            <person name="Nolan M."/>
            <person name="Ohm R."/>
            <person name="Pangilinan J."/>
            <person name="Park H.-J."/>
            <person name="Ramirez L."/>
            <person name="Alfaro M."/>
            <person name="Sun H."/>
            <person name="Tritt A."/>
            <person name="Yoshinaga Y."/>
            <person name="Zwiers L.-H."/>
            <person name="Turgeon B."/>
            <person name="Goodwin S."/>
            <person name="Spatafora J."/>
            <person name="Crous P."/>
            <person name="Grigoriev I."/>
        </authorList>
    </citation>
    <scope>NUCLEOTIDE SEQUENCE</scope>
    <source>
        <strain evidence="1">CBS 130266</strain>
    </source>
</reference>
<evidence type="ECO:0000313" key="1">
    <source>
        <dbReference type="EMBL" id="KAF2432972.1"/>
    </source>
</evidence>
<dbReference type="EMBL" id="MU007023">
    <property type="protein sequence ID" value="KAF2432972.1"/>
    <property type="molecule type" value="Genomic_DNA"/>
</dbReference>
<dbReference type="AlphaFoldDB" id="A0A9P4NWG7"/>
<dbReference type="Proteomes" id="UP000800235">
    <property type="component" value="Unassembled WGS sequence"/>
</dbReference>
<sequence length="224" mass="25896">MSIALYTFTTDLRQALPSCMDLNNPVHPAYERDRWILEGLSEERIDKFWNNTKLARQLATRFLTTESLQGFWLHLMTAAKTLDRKSGISVLEKIPDEASQRWEGQLQDVQLGAVPVKSRMDWSREEVVMQTISKPVISINKVFLVFAVNKYDRKSEHSRQVFQVQFAMVLTHEMAHALCAIYQPLSEFGDINNEPLHHVEDVVPGMGRSWESWLFGVRPKSDFD</sequence>
<protein>
    <submittedName>
        <fullName evidence="1">Uncharacterized protein</fullName>
    </submittedName>
</protein>
<proteinExistence type="predicted"/>
<name>A0A9P4NWG7_9PEZI</name>
<gene>
    <name evidence="1" type="ORF">EJ08DRAFT_695007</name>
</gene>
<comment type="caution">
    <text evidence="1">The sequence shown here is derived from an EMBL/GenBank/DDBJ whole genome shotgun (WGS) entry which is preliminary data.</text>
</comment>
<dbReference type="OrthoDB" id="10254945at2759"/>
<accession>A0A9P4NWG7</accession>
<organism evidence="1 2">
    <name type="scientific">Tothia fuscella</name>
    <dbReference type="NCBI Taxonomy" id="1048955"/>
    <lineage>
        <taxon>Eukaryota</taxon>
        <taxon>Fungi</taxon>
        <taxon>Dikarya</taxon>
        <taxon>Ascomycota</taxon>
        <taxon>Pezizomycotina</taxon>
        <taxon>Dothideomycetes</taxon>
        <taxon>Pleosporomycetidae</taxon>
        <taxon>Venturiales</taxon>
        <taxon>Cylindrosympodiaceae</taxon>
        <taxon>Tothia</taxon>
    </lineage>
</organism>